<keyword evidence="2" id="KW-0813">Transport</keyword>
<dbReference type="Gene3D" id="1.10.3730.20">
    <property type="match status" value="1"/>
</dbReference>
<evidence type="ECO:0000256" key="9">
    <source>
        <dbReference type="SAM" id="Phobius"/>
    </source>
</evidence>
<feature type="transmembrane region" description="Helical" evidence="9">
    <location>
        <begin position="29"/>
        <end position="50"/>
    </location>
</feature>
<keyword evidence="5 9" id="KW-1133">Transmembrane helix</keyword>
<evidence type="ECO:0000256" key="3">
    <source>
        <dbReference type="ARBA" id="ARBA00022475"/>
    </source>
</evidence>
<dbReference type="AlphaFoldDB" id="A0A1I7J6Q3"/>
<dbReference type="GO" id="GO:0015199">
    <property type="term" value="F:amino-acid betaine transmembrane transporter activity"/>
    <property type="evidence" value="ECO:0007669"/>
    <property type="project" value="TreeGrafter"/>
</dbReference>
<reference evidence="11" key="1">
    <citation type="submission" date="2016-10" db="EMBL/GenBank/DDBJ databases">
        <authorList>
            <person name="Varghese N."/>
            <person name="Submissions S."/>
        </authorList>
    </citation>
    <scope>NUCLEOTIDE SEQUENCE [LARGE SCALE GENOMIC DNA]</scope>
    <source>
        <strain evidence="11">CGMCC 1.6981</strain>
    </source>
</reference>
<comment type="subcellular location">
    <subcellularLocation>
        <location evidence="1 8">Cell membrane</location>
        <topology evidence="1 8">Multi-pass membrane protein</topology>
    </subcellularLocation>
</comment>
<evidence type="ECO:0000256" key="4">
    <source>
        <dbReference type="ARBA" id="ARBA00022692"/>
    </source>
</evidence>
<evidence type="ECO:0000256" key="8">
    <source>
        <dbReference type="RuleBase" id="RU003942"/>
    </source>
</evidence>
<keyword evidence="4 8" id="KW-0812">Transmembrane</keyword>
<keyword evidence="6 9" id="KW-0472">Membrane</keyword>
<dbReference type="GO" id="GO:0015220">
    <property type="term" value="F:choline transmembrane transporter activity"/>
    <property type="evidence" value="ECO:0007669"/>
    <property type="project" value="TreeGrafter"/>
</dbReference>
<dbReference type="EMBL" id="FPBP01000009">
    <property type="protein sequence ID" value="SFU80802.1"/>
    <property type="molecule type" value="Genomic_DNA"/>
</dbReference>
<keyword evidence="11" id="KW-1185">Reference proteome</keyword>
<dbReference type="InterPro" id="IPR045324">
    <property type="entry name" value="Small_multidrug_res"/>
</dbReference>
<comment type="similarity">
    <text evidence="7 8">Belongs to the drug/metabolite transporter (DMT) superfamily. Small multidrug resistance (SMR) (TC 2.A.7.1) family.</text>
</comment>
<dbReference type="InterPro" id="IPR000390">
    <property type="entry name" value="Small_drug/metabolite_transptr"/>
</dbReference>
<dbReference type="STRING" id="463301.SAMN04487955_109112"/>
<evidence type="ECO:0000256" key="7">
    <source>
        <dbReference type="ARBA" id="ARBA00038032"/>
    </source>
</evidence>
<keyword evidence="3" id="KW-1003">Cell membrane</keyword>
<dbReference type="InterPro" id="IPR037185">
    <property type="entry name" value="EmrE-like"/>
</dbReference>
<sequence length="109" mass="11338">MSFIYLALAIIAEVIGTSALKASEGFTRLWPSVTVVVGYGVAFYLLALVLRSIPVGIAYAFWAGLGIVLVTLVGIVVYGEKPDLPALVGLAMIVGGVVVIQVFSSVSAH</sequence>
<dbReference type="GO" id="GO:0015297">
    <property type="term" value="F:antiporter activity"/>
    <property type="evidence" value="ECO:0007669"/>
    <property type="project" value="TreeGrafter"/>
</dbReference>
<accession>A0A1I7J6Q3</accession>
<dbReference type="PANTHER" id="PTHR30561:SF1">
    <property type="entry name" value="MULTIDRUG TRANSPORTER EMRE"/>
    <property type="match status" value="1"/>
</dbReference>
<gene>
    <name evidence="10" type="ORF">SAMN04487955_109112</name>
</gene>
<dbReference type="PANTHER" id="PTHR30561">
    <property type="entry name" value="SMR FAMILY PROTON-DEPENDENT DRUG EFFLUX TRANSPORTER SUGE"/>
    <property type="match status" value="1"/>
</dbReference>
<dbReference type="GO" id="GO:1990961">
    <property type="term" value="P:xenobiotic detoxification by transmembrane export across the plasma membrane"/>
    <property type="evidence" value="ECO:0007669"/>
    <property type="project" value="UniProtKB-ARBA"/>
</dbReference>
<dbReference type="FunFam" id="1.10.3730.20:FF:000001">
    <property type="entry name" value="Quaternary ammonium compound resistance transporter SugE"/>
    <property type="match status" value="1"/>
</dbReference>
<dbReference type="Proteomes" id="UP000198693">
    <property type="component" value="Unassembled WGS sequence"/>
</dbReference>
<dbReference type="SUPFAM" id="SSF103481">
    <property type="entry name" value="Multidrug resistance efflux transporter EmrE"/>
    <property type="match status" value="1"/>
</dbReference>
<evidence type="ECO:0000313" key="11">
    <source>
        <dbReference type="Proteomes" id="UP000198693"/>
    </source>
</evidence>
<protein>
    <submittedName>
        <fullName evidence="10">Small multidrug resistance pump</fullName>
    </submittedName>
</protein>
<feature type="transmembrane region" description="Helical" evidence="9">
    <location>
        <begin position="84"/>
        <end position="103"/>
    </location>
</feature>
<evidence type="ECO:0000256" key="6">
    <source>
        <dbReference type="ARBA" id="ARBA00023136"/>
    </source>
</evidence>
<evidence type="ECO:0000256" key="1">
    <source>
        <dbReference type="ARBA" id="ARBA00004651"/>
    </source>
</evidence>
<dbReference type="OrthoDB" id="9808638at2"/>
<evidence type="ECO:0000256" key="2">
    <source>
        <dbReference type="ARBA" id="ARBA00022448"/>
    </source>
</evidence>
<dbReference type="Pfam" id="PF00893">
    <property type="entry name" value="Multi_Drug_Res"/>
    <property type="match status" value="1"/>
</dbReference>
<dbReference type="GO" id="GO:0005886">
    <property type="term" value="C:plasma membrane"/>
    <property type="evidence" value="ECO:0007669"/>
    <property type="project" value="UniProtKB-SubCell"/>
</dbReference>
<proteinExistence type="inferred from homology"/>
<name>A0A1I7J6Q3_9GAMM</name>
<evidence type="ECO:0000256" key="5">
    <source>
        <dbReference type="ARBA" id="ARBA00022989"/>
    </source>
</evidence>
<feature type="transmembrane region" description="Helical" evidence="9">
    <location>
        <begin position="57"/>
        <end position="78"/>
    </location>
</feature>
<organism evidence="10 11">
    <name type="scientific">Halomonas korlensis</name>
    <dbReference type="NCBI Taxonomy" id="463301"/>
    <lineage>
        <taxon>Bacteria</taxon>
        <taxon>Pseudomonadati</taxon>
        <taxon>Pseudomonadota</taxon>
        <taxon>Gammaproteobacteria</taxon>
        <taxon>Oceanospirillales</taxon>
        <taxon>Halomonadaceae</taxon>
        <taxon>Halomonas</taxon>
    </lineage>
</organism>
<evidence type="ECO:0000313" key="10">
    <source>
        <dbReference type="EMBL" id="SFU80802.1"/>
    </source>
</evidence>
<dbReference type="GO" id="GO:0031460">
    <property type="term" value="P:glycine betaine transport"/>
    <property type="evidence" value="ECO:0007669"/>
    <property type="project" value="TreeGrafter"/>
</dbReference>
<dbReference type="RefSeq" id="WP_089796459.1">
    <property type="nucleotide sequence ID" value="NZ_FPBP01000009.1"/>
</dbReference>